<keyword evidence="3" id="KW-0378">Hydrolase</keyword>
<evidence type="ECO:0000313" key="4">
    <source>
        <dbReference type="Proteomes" id="UP000635565"/>
    </source>
</evidence>
<dbReference type="PANTHER" id="PTHR38730">
    <property type="entry name" value="SLL7028 PROTEIN"/>
    <property type="match status" value="1"/>
</dbReference>
<evidence type="ECO:0000313" key="3">
    <source>
        <dbReference type="EMBL" id="GHO88475.1"/>
    </source>
</evidence>
<dbReference type="EMBL" id="BNJJ01000024">
    <property type="protein sequence ID" value="GHO88475.1"/>
    <property type="molecule type" value="Genomic_DNA"/>
</dbReference>
<dbReference type="Proteomes" id="UP000635565">
    <property type="component" value="Unassembled WGS sequence"/>
</dbReference>
<gene>
    <name evidence="3" type="ORF">KSZ_64810</name>
</gene>
<dbReference type="PANTHER" id="PTHR38730:SF1">
    <property type="entry name" value="SLL7028 PROTEIN"/>
    <property type="match status" value="1"/>
</dbReference>
<dbReference type="GO" id="GO:0016787">
    <property type="term" value="F:hydrolase activity"/>
    <property type="evidence" value="ECO:0007669"/>
    <property type="project" value="UniProtKB-KW"/>
</dbReference>
<dbReference type="RefSeq" id="WP_201366060.1">
    <property type="nucleotide sequence ID" value="NZ_BNJJ01000024.1"/>
</dbReference>
<keyword evidence="4" id="KW-1185">Reference proteome</keyword>
<organism evidence="3 4">
    <name type="scientific">Dictyobacter formicarum</name>
    <dbReference type="NCBI Taxonomy" id="2778368"/>
    <lineage>
        <taxon>Bacteria</taxon>
        <taxon>Bacillati</taxon>
        <taxon>Chloroflexota</taxon>
        <taxon>Ktedonobacteria</taxon>
        <taxon>Ktedonobacterales</taxon>
        <taxon>Dictyobacteraceae</taxon>
        <taxon>Dictyobacter</taxon>
    </lineage>
</organism>
<sequence>MKKQDEFERQVSAAIIQLRLRSPFFATLALFASIEASDTIDTAATNGRDVFINKHFWQHLTADEQLGVMAHEVLHAALLHVPRRGTREPLRWNIAADIVVNGIIMAQEGFVLPKGVIRMQRLEHLSVEEIYHLIKQYPALQLKHADLLESDDSALLPGEYAVLEQYWRDALQQAQAIMEMSGHGTLPAGLRRELAHLRPAQLDWRAYLWRFLVQTPVDFQNYDRRFIGRGLYLDALAGESVKIYIAVDTSGSLGTAEITQFLSEIQSILGAYPHLEAVLYYADAACCGPYPLLPGAAIPDPKGGGGTDFRPFFQLVAADDPSPHAAVCIYFTDGYGTFPTESPAPPVLWVISAGGIDINKVPFGEAVRLIPD</sequence>
<comment type="caution">
    <text evidence="3">The sequence shown here is derived from an EMBL/GenBank/DDBJ whole genome shotgun (WGS) entry which is preliminary data.</text>
</comment>
<accession>A0ABQ3VRF8</accession>
<protein>
    <submittedName>
        <fullName evidence="3">Hydrolase</fullName>
    </submittedName>
</protein>
<proteinExistence type="predicted"/>
<dbReference type="InterPro" id="IPR025154">
    <property type="entry name" value="Put_metallopeptidase_dom"/>
</dbReference>
<dbReference type="InterPro" id="IPR018698">
    <property type="entry name" value="VWA-like_dom"/>
</dbReference>
<evidence type="ECO:0000259" key="1">
    <source>
        <dbReference type="Pfam" id="PF09967"/>
    </source>
</evidence>
<dbReference type="Pfam" id="PF13203">
    <property type="entry name" value="DUF2201_N"/>
    <property type="match status" value="1"/>
</dbReference>
<name>A0ABQ3VRF8_9CHLR</name>
<feature type="domain" description="VWA-like" evidence="1">
    <location>
        <begin position="245"/>
        <end position="369"/>
    </location>
</feature>
<reference evidence="3 4" key="1">
    <citation type="journal article" date="2021" name="Int. J. Syst. Evol. Microbiol.">
        <title>Reticulibacter mediterranei gen. nov., sp. nov., within the new family Reticulibacteraceae fam. nov., and Ktedonospora formicarum gen. nov., sp. nov., Ktedonobacter robiniae sp. nov., Dictyobacter formicarum sp. nov. and Dictyobacter arantiisoli sp. nov., belonging to the class Ktedonobacteria.</title>
        <authorList>
            <person name="Yabe S."/>
            <person name="Zheng Y."/>
            <person name="Wang C.M."/>
            <person name="Sakai Y."/>
            <person name="Abe K."/>
            <person name="Yokota A."/>
            <person name="Donadio S."/>
            <person name="Cavaletti L."/>
            <person name="Monciardini P."/>
        </authorList>
    </citation>
    <scope>NUCLEOTIDE SEQUENCE [LARGE SCALE GENOMIC DNA]</scope>
    <source>
        <strain evidence="3 4">SOSP1-9</strain>
    </source>
</reference>
<evidence type="ECO:0000259" key="2">
    <source>
        <dbReference type="Pfam" id="PF13203"/>
    </source>
</evidence>
<dbReference type="Pfam" id="PF09967">
    <property type="entry name" value="DUF2201"/>
    <property type="match status" value="1"/>
</dbReference>
<feature type="domain" description="Putative metallopeptidase" evidence="2">
    <location>
        <begin position="7"/>
        <end position="133"/>
    </location>
</feature>